<comment type="caution">
    <text evidence="1">The sequence shown here is derived from an EMBL/GenBank/DDBJ whole genome shotgun (WGS) entry which is preliminary data.</text>
</comment>
<proteinExistence type="predicted"/>
<sequence>MNNTLNHIKTKIYDPCGLQIYNLQIEPESKAYDACQFELNGLHIVYRNAKITPKKVGQFVTFWKRSEGESIEPFQETDQIDCYVINVQTENRNGQFVFPKQVLIKKGIISTNKKEGKRGFRVYPIWDIAKNKQAERTQKWQLDYFFEINDSTNFKQVKALYAIK</sequence>
<protein>
    <submittedName>
        <fullName evidence="1">MepB family protein</fullName>
    </submittedName>
</protein>
<accession>A0A1E5T8I2</accession>
<reference evidence="1 2" key="1">
    <citation type="submission" date="2016-05" db="EMBL/GenBank/DDBJ databases">
        <title>Draft Genome Sequence of Algibacter sp. Strain SK-16 Isolated from the Surface Water of Aburatsubo Inlet.</title>
        <authorList>
            <person name="Wong S.-K."/>
            <person name="Yoshizawa S."/>
            <person name="Nakajima Y."/>
            <person name="Ogura Y."/>
            <person name="Tetsuya H."/>
            <person name="Hamasaki K."/>
        </authorList>
    </citation>
    <scope>NUCLEOTIDE SEQUENCE [LARGE SCALE GENOMIC DNA]</scope>
    <source>
        <strain evidence="1 2">SK-16</strain>
    </source>
</reference>
<organism evidence="1 2">
    <name type="scientific">Flavivirga aquatica</name>
    <dbReference type="NCBI Taxonomy" id="1849968"/>
    <lineage>
        <taxon>Bacteria</taxon>
        <taxon>Pseudomonadati</taxon>
        <taxon>Bacteroidota</taxon>
        <taxon>Flavobacteriia</taxon>
        <taxon>Flavobacteriales</taxon>
        <taxon>Flavobacteriaceae</taxon>
        <taxon>Flavivirga</taxon>
    </lineage>
</organism>
<dbReference type="EMBL" id="MDJD01000047">
    <property type="protein sequence ID" value="OEK07617.1"/>
    <property type="molecule type" value="Genomic_DNA"/>
</dbReference>
<dbReference type="Pfam" id="PF08877">
    <property type="entry name" value="MepB-like"/>
    <property type="match status" value="1"/>
</dbReference>
<keyword evidence="2" id="KW-1185">Reference proteome</keyword>
<dbReference type="Gene3D" id="3.40.1350.140">
    <property type="entry name" value="MepB-like"/>
    <property type="match status" value="1"/>
</dbReference>
<dbReference type="Proteomes" id="UP000095713">
    <property type="component" value="Unassembled WGS sequence"/>
</dbReference>
<dbReference type="InterPro" id="IPR038231">
    <property type="entry name" value="MepB-like_sf"/>
</dbReference>
<dbReference type="OrthoDB" id="4954833at2"/>
<name>A0A1E5T8I2_9FLAO</name>
<dbReference type="STRING" id="1849968.A8C32_17630"/>
<dbReference type="InterPro" id="IPR011235">
    <property type="entry name" value="MepB-like"/>
</dbReference>
<dbReference type="PIRSF" id="PIRSF032285">
    <property type="entry name" value="UCP032285"/>
    <property type="match status" value="1"/>
</dbReference>
<evidence type="ECO:0000313" key="2">
    <source>
        <dbReference type="Proteomes" id="UP000095713"/>
    </source>
</evidence>
<dbReference type="RefSeq" id="WP_069830745.1">
    <property type="nucleotide sequence ID" value="NZ_MDJD01000047.1"/>
</dbReference>
<evidence type="ECO:0000313" key="1">
    <source>
        <dbReference type="EMBL" id="OEK07617.1"/>
    </source>
</evidence>
<dbReference type="AlphaFoldDB" id="A0A1E5T8I2"/>
<gene>
    <name evidence="1" type="ORF">A8C32_17630</name>
</gene>